<name>A0AA88XWF4_PINIB</name>
<feature type="coiled-coil region" evidence="1">
    <location>
        <begin position="112"/>
        <end position="146"/>
    </location>
</feature>
<organism evidence="3 4">
    <name type="scientific">Pinctada imbricata</name>
    <name type="common">Atlantic pearl-oyster</name>
    <name type="synonym">Pinctada martensii</name>
    <dbReference type="NCBI Taxonomy" id="66713"/>
    <lineage>
        <taxon>Eukaryota</taxon>
        <taxon>Metazoa</taxon>
        <taxon>Spiralia</taxon>
        <taxon>Lophotrochozoa</taxon>
        <taxon>Mollusca</taxon>
        <taxon>Bivalvia</taxon>
        <taxon>Autobranchia</taxon>
        <taxon>Pteriomorphia</taxon>
        <taxon>Pterioida</taxon>
        <taxon>Pterioidea</taxon>
        <taxon>Pteriidae</taxon>
        <taxon>Pinctada</taxon>
    </lineage>
</organism>
<accession>A0AA88XWF4</accession>
<feature type="compositionally biased region" description="Polar residues" evidence="2">
    <location>
        <begin position="19"/>
        <end position="34"/>
    </location>
</feature>
<proteinExistence type="predicted"/>
<dbReference type="PANTHER" id="PTHR11505">
    <property type="entry name" value="L1 TRANSPOSABLE ELEMENT-RELATED"/>
    <property type="match status" value="1"/>
</dbReference>
<comment type="caution">
    <text evidence="3">The sequence shown here is derived from an EMBL/GenBank/DDBJ whole genome shotgun (WGS) entry which is preliminary data.</text>
</comment>
<dbReference type="Gene3D" id="3.30.70.1820">
    <property type="entry name" value="L1 transposable element, RRM domain"/>
    <property type="match status" value="1"/>
</dbReference>
<keyword evidence="1" id="KW-0175">Coiled coil</keyword>
<protein>
    <submittedName>
        <fullName evidence="3">Uncharacterized protein</fullName>
    </submittedName>
</protein>
<gene>
    <name evidence="3" type="ORF">FSP39_012282</name>
</gene>
<dbReference type="Proteomes" id="UP001186944">
    <property type="component" value="Unassembled WGS sequence"/>
</dbReference>
<dbReference type="InterPro" id="IPR004244">
    <property type="entry name" value="Transposase_22"/>
</dbReference>
<sequence length="323" mass="36631">MFSSYMSSGSIDKYITKMPGNSTRSASKTETLKTSQHRESIDKSDTLNLIRSDLHDLKTRLDKTVKTDELPNIVTSIVERLLVENNKERDLLIEKKVEERCAALEERHAEKVAHLENVIDGLNLDIDGLRQNINDCKKEMRGMSSKLQQNSINVKQAITKSNYNEQYSRKTNVKIYGVSEKRGENTYEVTREVIQKNAGVAITPQNVIAVHRIPSAKPSQPRPILLKLRNSECKAEIMRKRSQVKKSGNGVRLVDDVTAANAKLIKRLSENENVESAWYFNGSVYGKCGDKRVKFDILDDINAKIRRKSKTLSGYESENSDVE</sequence>
<feature type="region of interest" description="Disordered" evidence="2">
    <location>
        <begin position="13"/>
        <end position="40"/>
    </location>
</feature>
<evidence type="ECO:0000256" key="2">
    <source>
        <dbReference type="SAM" id="MobiDB-lite"/>
    </source>
</evidence>
<dbReference type="AlphaFoldDB" id="A0AA88XWF4"/>
<evidence type="ECO:0000313" key="4">
    <source>
        <dbReference type="Proteomes" id="UP001186944"/>
    </source>
</evidence>
<dbReference type="EMBL" id="VSWD01000009">
    <property type="protein sequence ID" value="KAK3093178.1"/>
    <property type="molecule type" value="Genomic_DNA"/>
</dbReference>
<evidence type="ECO:0000256" key="1">
    <source>
        <dbReference type="SAM" id="Coils"/>
    </source>
</evidence>
<reference evidence="3" key="1">
    <citation type="submission" date="2019-08" db="EMBL/GenBank/DDBJ databases">
        <title>The improved chromosome-level genome for the pearl oyster Pinctada fucata martensii using PacBio sequencing and Hi-C.</title>
        <authorList>
            <person name="Zheng Z."/>
        </authorList>
    </citation>
    <scope>NUCLEOTIDE SEQUENCE</scope>
    <source>
        <strain evidence="3">ZZ-2019</strain>
        <tissue evidence="3">Adductor muscle</tissue>
    </source>
</reference>
<evidence type="ECO:0000313" key="3">
    <source>
        <dbReference type="EMBL" id="KAK3093178.1"/>
    </source>
</evidence>
<keyword evidence="4" id="KW-1185">Reference proteome</keyword>